<proteinExistence type="predicted"/>
<dbReference type="EMBL" id="JACAZH010000028">
    <property type="protein sequence ID" value="KAF7341080.1"/>
    <property type="molecule type" value="Genomic_DNA"/>
</dbReference>
<comment type="caution">
    <text evidence="2">The sequence shown here is derived from an EMBL/GenBank/DDBJ whole genome shotgun (WGS) entry which is preliminary data.</text>
</comment>
<evidence type="ECO:0000313" key="3">
    <source>
        <dbReference type="Proteomes" id="UP000623467"/>
    </source>
</evidence>
<evidence type="ECO:0000313" key="2">
    <source>
        <dbReference type="EMBL" id="KAF7341080.1"/>
    </source>
</evidence>
<dbReference type="AlphaFoldDB" id="A0A8H7CKM4"/>
<gene>
    <name evidence="2" type="ORF">MSAN_02094100</name>
</gene>
<dbReference type="Proteomes" id="UP000623467">
    <property type="component" value="Unassembled WGS sequence"/>
</dbReference>
<feature type="region of interest" description="Disordered" evidence="1">
    <location>
        <begin position="92"/>
        <end position="204"/>
    </location>
</feature>
<protein>
    <submittedName>
        <fullName evidence="2">Uncharacterized protein</fullName>
    </submittedName>
</protein>
<organism evidence="2 3">
    <name type="scientific">Mycena sanguinolenta</name>
    <dbReference type="NCBI Taxonomy" id="230812"/>
    <lineage>
        <taxon>Eukaryota</taxon>
        <taxon>Fungi</taxon>
        <taxon>Dikarya</taxon>
        <taxon>Basidiomycota</taxon>
        <taxon>Agaricomycotina</taxon>
        <taxon>Agaricomycetes</taxon>
        <taxon>Agaricomycetidae</taxon>
        <taxon>Agaricales</taxon>
        <taxon>Marasmiineae</taxon>
        <taxon>Mycenaceae</taxon>
        <taxon>Mycena</taxon>
    </lineage>
</organism>
<sequence>MNASSPPQLTTRPYYRVRRHRRCRLCRFLANSDTAGLRSKGYVPRVVLHFFDARVRYPRRRRRRLCRVLAASDGVGLKSTGRVSRSTLCLINAPRSPSPPPSPPTLSFPCRLTWGGPQTHGTYPPQHPPPRRRPRSPSPPPLPPTLSFSRRFTWGASQIHGTCPPQHPVPRRRPRSPSPPASPSTEPRWSSNGRDMYPASPSASSTPALVVPTLPFPCGLSWGWPQMNRMYPPAASSALSPPALTVPAAVGTDLASNQRDMFPAPPSASSTAALATIAAVAADLACRIGHPVSLHPELTHCAPSSEFMAVSDV</sequence>
<feature type="compositionally biased region" description="Pro residues" evidence="1">
    <location>
        <begin position="96"/>
        <end position="106"/>
    </location>
</feature>
<evidence type="ECO:0000256" key="1">
    <source>
        <dbReference type="SAM" id="MobiDB-lite"/>
    </source>
</evidence>
<keyword evidence="3" id="KW-1185">Reference proteome</keyword>
<accession>A0A8H7CKM4</accession>
<name>A0A8H7CKM4_9AGAR</name>
<reference evidence="2" key="1">
    <citation type="submission" date="2020-05" db="EMBL/GenBank/DDBJ databases">
        <title>Mycena genomes resolve the evolution of fungal bioluminescence.</title>
        <authorList>
            <person name="Tsai I.J."/>
        </authorList>
    </citation>
    <scope>NUCLEOTIDE SEQUENCE</scope>
    <source>
        <strain evidence="2">160909Yilan</strain>
    </source>
</reference>